<evidence type="ECO:0000313" key="2">
    <source>
        <dbReference type="Proteomes" id="UP001165085"/>
    </source>
</evidence>
<keyword evidence="2" id="KW-1185">Reference proteome</keyword>
<comment type="caution">
    <text evidence="1">The sequence shown here is derived from an EMBL/GenBank/DDBJ whole genome shotgun (WGS) entry which is preliminary data.</text>
</comment>
<reference evidence="2" key="1">
    <citation type="journal article" date="2023" name="Commun. Biol.">
        <title>Genome analysis of Parmales, the sister group of diatoms, reveals the evolutionary specialization of diatoms from phago-mixotrophs to photoautotrophs.</title>
        <authorList>
            <person name="Ban H."/>
            <person name="Sato S."/>
            <person name="Yoshikawa S."/>
            <person name="Yamada K."/>
            <person name="Nakamura Y."/>
            <person name="Ichinomiya M."/>
            <person name="Sato N."/>
            <person name="Blanc-Mathieu R."/>
            <person name="Endo H."/>
            <person name="Kuwata A."/>
            <person name="Ogata H."/>
        </authorList>
    </citation>
    <scope>NUCLEOTIDE SEQUENCE [LARGE SCALE GENOMIC DNA]</scope>
    <source>
        <strain evidence="2">NIES 3701</strain>
    </source>
</reference>
<dbReference type="EMBL" id="BRXY01000437">
    <property type="protein sequence ID" value="GMH95043.1"/>
    <property type="molecule type" value="Genomic_DNA"/>
</dbReference>
<gene>
    <name evidence="1" type="ORF">TrST_g1556</name>
</gene>
<sequence length="598" mass="67481">MQRFRFNTATEDVKIQLLELSYLCGATYDFVLLEMAKKDERTCPGVLDYLKSRLTREEDMLMDFFVNCGKCVRSKTEEGDFDREIIKECLEMLYNHGPSWYLRQCGASKFFEGFRVVKIQMLKFAMLAFEGGNVAKLNRVLRVKNGEDYREVIEYCRQVLCESLNEVDGGFINDFCRFYIELDVLSTCNRGMQLLSSGDSTGGEIVMKCLLKKPAKFTEHWGLLIDMWRGLAGIWGERIEAVSKVLQGVCRVANNMPEDRIETCFDELCLVVVENFASGGARRGGEAKVVKEILKGFRNKEFRVKLFERVYTQLIGMVGNEEEIEGLVEVAIECIGMEGQAGEAGVRLGLECMRWEEGVEWAVDWVEEMGGAVEKQLPQAPQTFSSIMNLSATPSHIPIFTSSLRRLPVTFATSNFLTKSVGLGLSSFAETDDIRRNGVLFFRTLFEVPESICAIGIEEHLRPESSKYIYSKIGSSIEGCLKSISAEVLKGGLRGIKEWGRDVMDPTAGMVYAVLCLWVYLGGSRESIVEAVKDSVGAWKDDDIKNLVLNVCIKTAEGGRQKVQSSFIMDFFNDLWDYVDKGEKMSADRKKLEKFAVL</sequence>
<organism evidence="1 2">
    <name type="scientific">Triparma strigata</name>
    <dbReference type="NCBI Taxonomy" id="1606541"/>
    <lineage>
        <taxon>Eukaryota</taxon>
        <taxon>Sar</taxon>
        <taxon>Stramenopiles</taxon>
        <taxon>Ochrophyta</taxon>
        <taxon>Bolidophyceae</taxon>
        <taxon>Parmales</taxon>
        <taxon>Triparmaceae</taxon>
        <taxon>Triparma</taxon>
    </lineage>
</organism>
<dbReference type="OrthoDB" id="10407340at2759"/>
<protein>
    <submittedName>
        <fullName evidence="1">Uncharacterized protein</fullName>
    </submittedName>
</protein>
<dbReference type="AlphaFoldDB" id="A0A9W7EX55"/>
<dbReference type="Proteomes" id="UP001165085">
    <property type="component" value="Unassembled WGS sequence"/>
</dbReference>
<name>A0A9W7EX55_9STRA</name>
<evidence type="ECO:0000313" key="1">
    <source>
        <dbReference type="EMBL" id="GMH95043.1"/>
    </source>
</evidence>
<proteinExistence type="predicted"/>
<accession>A0A9W7EX55</accession>